<dbReference type="Proteomes" id="UP000241426">
    <property type="component" value="Unassembled WGS sequence"/>
</dbReference>
<dbReference type="EMBL" id="PYNF01000002">
    <property type="protein sequence ID" value="PSV01063.1"/>
    <property type="molecule type" value="Genomic_DNA"/>
</dbReference>
<comment type="caution">
    <text evidence="1">The sequence shown here is derived from an EMBL/GenBank/DDBJ whole genome shotgun (WGS) entry which is preliminary data.</text>
</comment>
<dbReference type="Pfam" id="PF06067">
    <property type="entry name" value="DUF932"/>
    <property type="match status" value="1"/>
</dbReference>
<accession>A0A2T3KMN8</accession>
<organism evidence="1 2">
    <name type="scientific">Photobacterium kishitanii</name>
    <dbReference type="NCBI Taxonomy" id="318456"/>
    <lineage>
        <taxon>Bacteria</taxon>
        <taxon>Pseudomonadati</taxon>
        <taxon>Pseudomonadota</taxon>
        <taxon>Gammaproteobacteria</taxon>
        <taxon>Vibrionales</taxon>
        <taxon>Vibrionaceae</taxon>
        <taxon>Photobacterium</taxon>
    </lineage>
</organism>
<evidence type="ECO:0008006" key="3">
    <source>
        <dbReference type="Google" id="ProtNLM"/>
    </source>
</evidence>
<proteinExistence type="predicted"/>
<dbReference type="AlphaFoldDB" id="A0A2T3KMN8"/>
<sequence>MFSVNNIYNIEEFSNIEIGDTAEILNRADLDWQLMLKPCLYFNEKKELIVGSKRYLLLDRGNELVEMAVVGKDYKCVQPTQIIKIFQQIHKAVPMELLTAGHTRDGKYIYIIGKLLAHPKSRIEDICSLSRCLIVHVCNDGNGKMKATAVTINERTGSQMAALISEKATPVLFELSHHFDFDEKEAVYNIQTSIQDNFDAFNDELMLFSSVEISKIEIDEFIHQIFNRFNIGNDKTKRNYHRVTQELKEHFNIISKDQPFEVQNTALSLFMFFCDYLDFSKSRKGGKSGRIHAINFGADAVSKREAFRIVYKITNDKIKEGT</sequence>
<reference evidence="1 2" key="1">
    <citation type="submission" date="2018-01" db="EMBL/GenBank/DDBJ databases">
        <title>Whole genome sequencing of Histamine producing bacteria.</title>
        <authorList>
            <person name="Butler K."/>
        </authorList>
    </citation>
    <scope>NUCLEOTIDE SEQUENCE [LARGE SCALE GENOMIC DNA]</scope>
    <source>
        <strain evidence="1 2">FS-7.2</strain>
    </source>
</reference>
<dbReference type="InterPro" id="IPR026325">
    <property type="entry name" value="DUF932"/>
</dbReference>
<evidence type="ECO:0000313" key="2">
    <source>
        <dbReference type="Proteomes" id="UP000241426"/>
    </source>
</evidence>
<name>A0A2T3KMN8_9GAMM</name>
<gene>
    <name evidence="1" type="ORF">C9J27_03330</name>
</gene>
<protein>
    <recommendedName>
        <fullName evidence="3">DUF932 domain-containing protein</fullName>
    </recommendedName>
</protein>
<evidence type="ECO:0000313" key="1">
    <source>
        <dbReference type="EMBL" id="PSV01063.1"/>
    </source>
</evidence>
<dbReference type="RefSeq" id="WP_107288791.1">
    <property type="nucleotide sequence ID" value="NZ_PYNF01000002.1"/>
</dbReference>